<evidence type="ECO:0000256" key="2">
    <source>
        <dbReference type="ARBA" id="ARBA00022723"/>
    </source>
</evidence>
<dbReference type="SUPFAM" id="SSF56529">
    <property type="entry name" value="FAH"/>
    <property type="match status" value="1"/>
</dbReference>
<keyword evidence="4" id="KW-0378">Hydrolase</keyword>
<feature type="domain" description="Fumarylacetoacetase-like C-terminal" evidence="3">
    <location>
        <begin position="94"/>
        <end position="300"/>
    </location>
</feature>
<dbReference type="EMBL" id="CP133461">
    <property type="protein sequence ID" value="WMV76931.1"/>
    <property type="molecule type" value="Genomic_DNA"/>
</dbReference>
<dbReference type="Gene3D" id="3.90.850.10">
    <property type="entry name" value="Fumarylacetoacetase-like, C-terminal domain"/>
    <property type="match status" value="1"/>
</dbReference>
<name>A0ABY9QFB4_GEOTD</name>
<sequence>MKLITAIFNGGEPAIGVVPEGEETAIHLRRAERAMDGKETIPSSMLEAIAQGDAFLARAREVADWALRYSGANYVYRLGDIRLLAPIPRPAKNVFCIGKNYVDHALELGDAADVPKHLIVFSKTPTTVIGHEETILRHADVTDEVDYEGELALIIGKKGQAIRREEALDYVFGYTIINDVTARDLQERHQQYLLGKSLDTFCPMGPWIVPSKFVTNPNDLRIETRVNGEVRQQASTKQFIFPIESIIETISKGMTLEPGDIIATGTPAGVGKGMNPPRFLQAGDVVEVTIEGIGTLRNKVGE</sequence>
<organism evidence="4 5">
    <name type="scientific">Geobacillus thermodenitrificans</name>
    <dbReference type="NCBI Taxonomy" id="33940"/>
    <lineage>
        <taxon>Bacteria</taxon>
        <taxon>Bacillati</taxon>
        <taxon>Bacillota</taxon>
        <taxon>Bacilli</taxon>
        <taxon>Bacillales</taxon>
        <taxon>Anoxybacillaceae</taxon>
        <taxon>Geobacillus</taxon>
    </lineage>
</organism>
<dbReference type="InterPro" id="IPR011234">
    <property type="entry name" value="Fumarylacetoacetase-like_C"/>
</dbReference>
<keyword evidence="5" id="KW-1185">Reference proteome</keyword>
<comment type="similarity">
    <text evidence="1">Belongs to the FAH family.</text>
</comment>
<dbReference type="PANTHER" id="PTHR11820">
    <property type="entry name" value="ACYLPYRUVASE"/>
    <property type="match status" value="1"/>
</dbReference>
<dbReference type="RefSeq" id="WP_008879077.1">
    <property type="nucleotide sequence ID" value="NZ_CP017690.1"/>
</dbReference>
<dbReference type="Pfam" id="PF01557">
    <property type="entry name" value="FAA_hydrolase"/>
    <property type="match status" value="1"/>
</dbReference>
<evidence type="ECO:0000313" key="5">
    <source>
        <dbReference type="Proteomes" id="UP001297580"/>
    </source>
</evidence>
<proteinExistence type="inferred from homology"/>
<protein>
    <submittedName>
        <fullName evidence="4">Fumarylacetoacetate hydrolase family protein</fullName>
    </submittedName>
</protein>
<evidence type="ECO:0000313" key="4">
    <source>
        <dbReference type="EMBL" id="WMV76931.1"/>
    </source>
</evidence>
<gene>
    <name evidence="4" type="ORF">HSX42_03870</name>
</gene>
<evidence type="ECO:0000259" key="3">
    <source>
        <dbReference type="Pfam" id="PF01557"/>
    </source>
</evidence>
<reference evidence="4 5" key="1">
    <citation type="submission" date="2023-08" db="EMBL/GenBank/DDBJ databases">
        <title>Complete genome sequence of Geobacillus thermodenitrificans K1041, a genetically tractable strain representative of the genus Geobacillus.</title>
        <authorList>
            <person name="Kani S."/>
            <person name="Suzuki H."/>
        </authorList>
    </citation>
    <scope>NUCLEOTIDE SEQUENCE [LARGE SCALE GENOMIC DNA]</scope>
    <source>
        <strain evidence="4 5">K1041</strain>
    </source>
</reference>
<keyword evidence="2" id="KW-0479">Metal-binding</keyword>
<evidence type="ECO:0000256" key="1">
    <source>
        <dbReference type="ARBA" id="ARBA00010211"/>
    </source>
</evidence>
<accession>A0ABY9QFB4</accession>
<dbReference type="PANTHER" id="PTHR11820:SF7">
    <property type="entry name" value="ACYLPYRUVASE FAHD1, MITOCHONDRIAL"/>
    <property type="match status" value="1"/>
</dbReference>
<dbReference type="GO" id="GO:0016787">
    <property type="term" value="F:hydrolase activity"/>
    <property type="evidence" value="ECO:0007669"/>
    <property type="project" value="UniProtKB-KW"/>
</dbReference>
<dbReference type="Proteomes" id="UP001297580">
    <property type="component" value="Chromosome"/>
</dbReference>
<dbReference type="InterPro" id="IPR036663">
    <property type="entry name" value="Fumarylacetoacetase_C_sf"/>
</dbReference>